<accession>A0AAN9XE41</accession>
<evidence type="ECO:0000313" key="2">
    <source>
        <dbReference type="Proteomes" id="UP001386955"/>
    </source>
</evidence>
<gene>
    <name evidence="1" type="ORF">VNO78_24008</name>
</gene>
<keyword evidence="2" id="KW-1185">Reference proteome</keyword>
<proteinExistence type="predicted"/>
<sequence>MGSLEGDVIEWEVLGCVYEGRVHKARKEVVDGLGEVYERTRNWEGGVLGHALPHGEAITRLVLADAGMDDVVEGLWLVPVVERLEVIVGEGLCQFGNRSIISVIDKGITSVGPANGAHNHVVVVVNKMVHASAIKELRCMNIVVTTSGNEEALEPVLVHDSEFAGVDSIENHEGNMKEIMRVVPSPLPLEDHTRESWSWGEKCVSSGGAGLERNTSVQGMATKGACGVKGAVSGSKGKGLVEGCAGNNVLNGMMDVEVKYAFGKLDLIMVKLARKRGWSQKGNEEMSEGGRKMASDQLSCNDDIAIAGCFEEMECKDRVGRGGWNPGLENGKAKIFVCFLSICILHVRRRGDCSVGEAYLSH</sequence>
<protein>
    <submittedName>
        <fullName evidence="1">Uncharacterized protein</fullName>
    </submittedName>
</protein>
<dbReference type="AlphaFoldDB" id="A0AAN9XE41"/>
<organism evidence="1 2">
    <name type="scientific">Psophocarpus tetragonolobus</name>
    <name type="common">Winged bean</name>
    <name type="synonym">Dolichos tetragonolobus</name>
    <dbReference type="NCBI Taxonomy" id="3891"/>
    <lineage>
        <taxon>Eukaryota</taxon>
        <taxon>Viridiplantae</taxon>
        <taxon>Streptophyta</taxon>
        <taxon>Embryophyta</taxon>
        <taxon>Tracheophyta</taxon>
        <taxon>Spermatophyta</taxon>
        <taxon>Magnoliopsida</taxon>
        <taxon>eudicotyledons</taxon>
        <taxon>Gunneridae</taxon>
        <taxon>Pentapetalae</taxon>
        <taxon>rosids</taxon>
        <taxon>fabids</taxon>
        <taxon>Fabales</taxon>
        <taxon>Fabaceae</taxon>
        <taxon>Papilionoideae</taxon>
        <taxon>50 kb inversion clade</taxon>
        <taxon>NPAAA clade</taxon>
        <taxon>indigoferoid/millettioid clade</taxon>
        <taxon>Phaseoleae</taxon>
        <taxon>Psophocarpus</taxon>
    </lineage>
</organism>
<comment type="caution">
    <text evidence="1">The sequence shown here is derived from an EMBL/GenBank/DDBJ whole genome shotgun (WGS) entry which is preliminary data.</text>
</comment>
<name>A0AAN9XE41_PSOTE</name>
<dbReference type="EMBL" id="JAYMYS010000006">
    <property type="protein sequence ID" value="KAK7389173.1"/>
    <property type="molecule type" value="Genomic_DNA"/>
</dbReference>
<reference evidence="1 2" key="1">
    <citation type="submission" date="2024-01" db="EMBL/GenBank/DDBJ databases">
        <title>The genomes of 5 underutilized Papilionoideae crops provide insights into root nodulation and disease resistanc.</title>
        <authorList>
            <person name="Jiang F."/>
        </authorList>
    </citation>
    <scope>NUCLEOTIDE SEQUENCE [LARGE SCALE GENOMIC DNA]</scope>
    <source>
        <strain evidence="1">DUOXIRENSHENG_FW03</strain>
        <tissue evidence="1">Leaves</tissue>
    </source>
</reference>
<dbReference type="Proteomes" id="UP001386955">
    <property type="component" value="Unassembled WGS sequence"/>
</dbReference>
<evidence type="ECO:0000313" key="1">
    <source>
        <dbReference type="EMBL" id="KAK7389173.1"/>
    </source>
</evidence>